<reference evidence="6 8" key="1">
    <citation type="submission" date="2019-01" db="EMBL/GenBank/DDBJ databases">
        <title>Brevundimonas diminuta Genome sequencing and assembly.</title>
        <authorList>
            <person name="Chen H."/>
        </authorList>
    </citation>
    <scope>NUCLEOTIDE SEQUENCE [LARGE SCALE GENOMIC DNA]</scope>
    <source>
        <strain evidence="6">ATCC</strain>
        <strain evidence="8">ATCC(B) 19146</strain>
    </source>
</reference>
<dbReference type="InterPro" id="IPR001091">
    <property type="entry name" value="RM_Methyltransferase"/>
</dbReference>
<proteinExistence type="inferred from homology"/>
<dbReference type="Pfam" id="PF01555">
    <property type="entry name" value="N6_N4_Mtase"/>
    <property type="match status" value="1"/>
</dbReference>
<evidence type="ECO:0000256" key="3">
    <source>
        <dbReference type="ARBA" id="ARBA00047942"/>
    </source>
</evidence>
<evidence type="ECO:0000313" key="7">
    <source>
        <dbReference type="EMBL" id="QQB89347.1"/>
    </source>
</evidence>
<evidence type="ECO:0000256" key="4">
    <source>
        <dbReference type="RuleBase" id="RU362026"/>
    </source>
</evidence>
<comment type="similarity">
    <text evidence="4">Belongs to the N(4)/N(6)-methyltransferase family.</text>
</comment>
<organism evidence="6 8">
    <name type="scientific">Brevundimonas diminuta</name>
    <name type="common">Pseudomonas diminuta</name>
    <dbReference type="NCBI Taxonomy" id="293"/>
    <lineage>
        <taxon>Bacteria</taxon>
        <taxon>Pseudomonadati</taxon>
        <taxon>Pseudomonadota</taxon>
        <taxon>Alphaproteobacteria</taxon>
        <taxon>Caulobacterales</taxon>
        <taxon>Caulobacteraceae</taxon>
        <taxon>Brevundimonas</taxon>
    </lineage>
</organism>
<dbReference type="Proteomes" id="UP000287388">
    <property type="component" value="Chromosome"/>
</dbReference>
<gene>
    <name evidence="6" type="ORF">EQG53_02380</name>
    <name evidence="7" type="ORF">I6H83_02575</name>
</gene>
<dbReference type="RefSeq" id="WP_128718995.1">
    <property type="nucleotide sequence ID" value="NZ_BJNC01000017.1"/>
</dbReference>
<dbReference type="InterPro" id="IPR029063">
    <property type="entry name" value="SAM-dependent_MTases_sf"/>
</dbReference>
<sequence length="233" mass="25483">MSRVEVIGPATLYLGDGYEVVRSLGPQDAGVFDPPYAFDTRGAGRFRKARPNMDRIAAAGLDQGFDDRICSPAMFRSVAVFCHNDQLPQLLPRLAARFHRTVVCAWHKTNPMPVANKHYRPDTEFWVHAWLAGAHPIGSLADKARWILSESGRFTGVDHPTVKPEPVMDKVLATINAEAVCDPFMGSGSTGVAAIKRGLRFTGVEIDPKHFDTACARIETAVRAAEGLSEVRA</sequence>
<dbReference type="KEGG" id="bdm:EQG53_02380"/>
<name>A0A410NU60_BREDI</name>
<dbReference type="InterPro" id="IPR002941">
    <property type="entry name" value="DNA_methylase_N4/N6"/>
</dbReference>
<dbReference type="EC" id="2.1.1.-" evidence="4"/>
<keyword evidence="9" id="KW-1185">Reference proteome</keyword>
<dbReference type="Proteomes" id="UP000596117">
    <property type="component" value="Chromosome"/>
</dbReference>
<dbReference type="GO" id="GO:0008170">
    <property type="term" value="F:N-methyltransferase activity"/>
    <property type="evidence" value="ECO:0007669"/>
    <property type="project" value="InterPro"/>
</dbReference>
<evidence type="ECO:0000313" key="9">
    <source>
        <dbReference type="Proteomes" id="UP000596117"/>
    </source>
</evidence>
<feature type="domain" description="DNA methylase N-4/N-6" evidence="5">
    <location>
        <begin position="105"/>
        <end position="214"/>
    </location>
</feature>
<evidence type="ECO:0000256" key="2">
    <source>
        <dbReference type="ARBA" id="ARBA00022679"/>
    </source>
</evidence>
<protein>
    <recommendedName>
        <fullName evidence="4">Methyltransferase</fullName>
        <ecNumber evidence="4">2.1.1.-</ecNumber>
    </recommendedName>
</protein>
<reference evidence="7 9" key="2">
    <citation type="submission" date="2020-12" db="EMBL/GenBank/DDBJ databases">
        <title>FDA dAtabase for Regulatory Grade micrObial Sequences (FDA-ARGOS): Supporting development and validation of Infectious Disease Dx tests.</title>
        <authorList>
            <person name="Kerrigan L."/>
            <person name="Long C."/>
            <person name="Tallon L."/>
            <person name="Sadzewicz L."/>
            <person name="Zhao X."/>
            <person name="Boylan J."/>
            <person name="Ott S."/>
            <person name="Bowen H."/>
            <person name="Vavikolanu K."/>
            <person name="Mehta A."/>
            <person name="Aluvathingal J."/>
            <person name="Nadendla S."/>
            <person name="Yan Y."/>
            <person name="Sichtig H."/>
        </authorList>
    </citation>
    <scope>NUCLEOTIDE SEQUENCE [LARGE SCALE GENOMIC DNA]</scope>
    <source>
        <strain evidence="7 9">FDAARGOS_1026</strain>
    </source>
</reference>
<dbReference type="EMBL" id="CP066026">
    <property type="protein sequence ID" value="QQB89347.1"/>
    <property type="molecule type" value="Genomic_DNA"/>
</dbReference>
<dbReference type="GO" id="GO:0009007">
    <property type="term" value="F:site-specific DNA-methyltransferase (adenine-specific) activity"/>
    <property type="evidence" value="ECO:0007669"/>
    <property type="project" value="UniProtKB-EC"/>
</dbReference>
<comment type="catalytic activity">
    <reaction evidence="3">
        <text>a 2'-deoxyadenosine in DNA + S-adenosyl-L-methionine = an N(6)-methyl-2'-deoxyadenosine in DNA + S-adenosyl-L-homocysteine + H(+)</text>
        <dbReference type="Rhea" id="RHEA:15197"/>
        <dbReference type="Rhea" id="RHEA-COMP:12418"/>
        <dbReference type="Rhea" id="RHEA-COMP:12419"/>
        <dbReference type="ChEBI" id="CHEBI:15378"/>
        <dbReference type="ChEBI" id="CHEBI:57856"/>
        <dbReference type="ChEBI" id="CHEBI:59789"/>
        <dbReference type="ChEBI" id="CHEBI:90615"/>
        <dbReference type="ChEBI" id="CHEBI:90616"/>
        <dbReference type="EC" id="2.1.1.72"/>
    </reaction>
</comment>
<dbReference type="SUPFAM" id="SSF53335">
    <property type="entry name" value="S-adenosyl-L-methionine-dependent methyltransferases"/>
    <property type="match status" value="1"/>
</dbReference>
<dbReference type="Gene3D" id="3.40.50.150">
    <property type="entry name" value="Vaccinia Virus protein VP39"/>
    <property type="match status" value="1"/>
</dbReference>
<dbReference type="AlphaFoldDB" id="A0A410NU60"/>
<evidence type="ECO:0000313" key="8">
    <source>
        <dbReference type="Proteomes" id="UP000287388"/>
    </source>
</evidence>
<evidence type="ECO:0000259" key="5">
    <source>
        <dbReference type="Pfam" id="PF01555"/>
    </source>
</evidence>
<dbReference type="PRINTS" id="PR00508">
    <property type="entry name" value="S21N4MTFRASE"/>
</dbReference>
<evidence type="ECO:0000313" key="6">
    <source>
        <dbReference type="EMBL" id="QAT13296.1"/>
    </source>
</evidence>
<accession>A0A410NU60</accession>
<dbReference type="GO" id="GO:0003677">
    <property type="term" value="F:DNA binding"/>
    <property type="evidence" value="ECO:0007669"/>
    <property type="project" value="InterPro"/>
</dbReference>
<keyword evidence="1 6" id="KW-0489">Methyltransferase</keyword>
<dbReference type="GO" id="GO:0032259">
    <property type="term" value="P:methylation"/>
    <property type="evidence" value="ECO:0007669"/>
    <property type="project" value="UniProtKB-KW"/>
</dbReference>
<dbReference type="EMBL" id="CP035093">
    <property type="protein sequence ID" value="QAT13296.1"/>
    <property type="molecule type" value="Genomic_DNA"/>
</dbReference>
<keyword evidence="2 6" id="KW-0808">Transferase</keyword>
<evidence type="ECO:0000256" key="1">
    <source>
        <dbReference type="ARBA" id="ARBA00022603"/>
    </source>
</evidence>